<dbReference type="AlphaFoldDB" id="C2ERL2"/>
<protein>
    <submittedName>
        <fullName evidence="1">Uncharacterized protein</fullName>
    </submittedName>
</protein>
<reference evidence="1 2" key="1">
    <citation type="submission" date="2009-01" db="EMBL/GenBank/DDBJ databases">
        <authorList>
            <person name="Qin X."/>
            <person name="Bachman B."/>
            <person name="Battles P."/>
            <person name="Bell A."/>
            <person name="Bess C."/>
            <person name="Bickham C."/>
            <person name="Chaboub L."/>
            <person name="Chen D."/>
            <person name="Coyle M."/>
            <person name="Deiros D.R."/>
            <person name="Dinh H."/>
            <person name="Forbes L."/>
            <person name="Fowler G."/>
            <person name="Francisco L."/>
            <person name="Fu Q."/>
            <person name="Gubbala S."/>
            <person name="Hale W."/>
            <person name="Han Y."/>
            <person name="Hemphill L."/>
            <person name="Highlander S.K."/>
            <person name="Hirani K."/>
            <person name="Hogues M."/>
            <person name="Jackson L."/>
            <person name="Jakkamsetti A."/>
            <person name="Javaid M."/>
            <person name="Jiang H."/>
            <person name="Korchina V."/>
            <person name="Kovar C."/>
            <person name="Lara F."/>
            <person name="Lee S."/>
            <person name="Mata R."/>
            <person name="Mathew T."/>
            <person name="Moen C."/>
            <person name="Morales K."/>
            <person name="Munidasa M."/>
            <person name="Nazareth L."/>
            <person name="Ngo R."/>
            <person name="Nguyen L."/>
            <person name="Okwuonu G."/>
            <person name="Ongeri F."/>
            <person name="Patil S."/>
            <person name="Petrosino J."/>
            <person name="Pham C."/>
            <person name="Pham P."/>
            <person name="Pu L.-L."/>
            <person name="Puazo M."/>
            <person name="Raj R."/>
            <person name="Reid J."/>
            <person name="Rouhana J."/>
            <person name="Saada N."/>
            <person name="Shang Y."/>
            <person name="Simmons D."/>
            <person name="Thornton R."/>
            <person name="Warren J."/>
            <person name="Weissenberger G."/>
            <person name="Zhang J."/>
            <person name="Zhang L."/>
            <person name="Zhou C."/>
            <person name="Zhu D."/>
            <person name="Muzny D."/>
            <person name="Worley K."/>
            <person name="Gibbs R."/>
        </authorList>
    </citation>
    <scope>NUCLEOTIDE SEQUENCE [LARGE SCALE GENOMIC DNA]</scope>
    <source>
        <strain evidence="1 2">ATCC 49540</strain>
    </source>
</reference>
<dbReference type="EMBL" id="ACGV01000008">
    <property type="protein sequence ID" value="EEJ41443.1"/>
    <property type="molecule type" value="Genomic_DNA"/>
</dbReference>
<evidence type="ECO:0000313" key="1">
    <source>
        <dbReference type="EMBL" id="EEJ41443.1"/>
    </source>
</evidence>
<proteinExistence type="predicted"/>
<accession>C2ERL2</accession>
<organism evidence="1 2">
    <name type="scientific">Limosilactobacillus vaginalis DSM 5837 = ATCC 49540</name>
    <dbReference type="NCBI Taxonomy" id="1423814"/>
    <lineage>
        <taxon>Bacteria</taxon>
        <taxon>Bacillati</taxon>
        <taxon>Bacillota</taxon>
        <taxon>Bacilli</taxon>
        <taxon>Lactobacillales</taxon>
        <taxon>Lactobacillaceae</taxon>
        <taxon>Limosilactobacillus</taxon>
    </lineage>
</organism>
<name>C2ERL2_9LACO</name>
<dbReference type="Proteomes" id="UP000004483">
    <property type="component" value="Unassembled WGS sequence"/>
</dbReference>
<gene>
    <name evidence="1" type="ORF">HMPREF0549_0098</name>
</gene>
<sequence length="39" mass="4778">MRNYGHLPPCRRLGYRIYATHECEQFNDIITQVIFRFMS</sequence>
<evidence type="ECO:0000313" key="2">
    <source>
        <dbReference type="Proteomes" id="UP000004483"/>
    </source>
</evidence>
<dbReference type="HOGENOM" id="CLU_3311999_0_0_9"/>
<comment type="caution">
    <text evidence="1">The sequence shown here is derived from an EMBL/GenBank/DDBJ whole genome shotgun (WGS) entry which is preliminary data.</text>
</comment>